<evidence type="ECO:0000256" key="2">
    <source>
        <dbReference type="ARBA" id="ARBA00022553"/>
    </source>
</evidence>
<evidence type="ECO:0000256" key="3">
    <source>
        <dbReference type="ARBA" id="ARBA00022598"/>
    </source>
</evidence>
<dbReference type="Gene3D" id="3.30.559.10">
    <property type="entry name" value="Chloramphenicol acetyltransferase-like domain"/>
    <property type="match status" value="1"/>
</dbReference>
<dbReference type="Pfam" id="PF00501">
    <property type="entry name" value="AMP-binding"/>
    <property type="match status" value="1"/>
</dbReference>
<dbReference type="SUPFAM" id="SSF56801">
    <property type="entry name" value="Acetyl-CoA synthetase-like"/>
    <property type="match status" value="1"/>
</dbReference>
<dbReference type="AlphaFoldDB" id="A0A8H4XHU2"/>
<feature type="domain" description="AMP-dependent synthetase/ligase" evidence="4">
    <location>
        <begin position="66"/>
        <end position="195"/>
    </location>
</feature>
<dbReference type="InterPro" id="IPR000873">
    <property type="entry name" value="AMP-dep_synth/lig_dom"/>
</dbReference>
<dbReference type="Gene3D" id="3.40.50.12780">
    <property type="entry name" value="N-terminal domain of ligase-like"/>
    <property type="match status" value="1"/>
</dbReference>
<dbReference type="GO" id="GO:0043041">
    <property type="term" value="P:amino acid activation for nonribosomal peptide biosynthetic process"/>
    <property type="evidence" value="ECO:0007669"/>
    <property type="project" value="TreeGrafter"/>
</dbReference>
<protein>
    <recommendedName>
        <fullName evidence="4">AMP-dependent synthetase/ligase domain-containing protein</fullName>
    </recommendedName>
</protein>
<keyword evidence="1" id="KW-0596">Phosphopantetheine</keyword>
<accession>A0A8H4XHU2</accession>
<keyword evidence="6" id="KW-1185">Reference proteome</keyword>
<dbReference type="InterPro" id="IPR023213">
    <property type="entry name" value="CAT-like_dom_sf"/>
</dbReference>
<name>A0A8H4XHU2_9HYPO</name>
<dbReference type="OrthoDB" id="416786at2759"/>
<keyword evidence="3" id="KW-0436">Ligase</keyword>
<evidence type="ECO:0000313" key="6">
    <source>
        <dbReference type="Proteomes" id="UP000635477"/>
    </source>
</evidence>
<dbReference type="GO" id="GO:0005737">
    <property type="term" value="C:cytoplasm"/>
    <property type="evidence" value="ECO:0007669"/>
    <property type="project" value="TreeGrafter"/>
</dbReference>
<dbReference type="InterPro" id="IPR042099">
    <property type="entry name" value="ANL_N_sf"/>
</dbReference>
<comment type="caution">
    <text evidence="5">The sequence shown here is derived from an EMBL/GenBank/DDBJ whole genome shotgun (WGS) entry which is preliminary data.</text>
</comment>
<keyword evidence="2" id="KW-0597">Phosphoprotein</keyword>
<evidence type="ECO:0000259" key="4">
    <source>
        <dbReference type="Pfam" id="PF00501"/>
    </source>
</evidence>
<gene>
    <name evidence="5" type="ORF">FZEAL_8452</name>
</gene>
<dbReference type="EMBL" id="JABEYC010000722">
    <property type="protein sequence ID" value="KAF4974670.1"/>
    <property type="molecule type" value="Genomic_DNA"/>
</dbReference>
<dbReference type="Proteomes" id="UP000635477">
    <property type="component" value="Unassembled WGS sequence"/>
</dbReference>
<dbReference type="GO" id="GO:0044550">
    <property type="term" value="P:secondary metabolite biosynthetic process"/>
    <property type="evidence" value="ECO:0007669"/>
    <property type="project" value="TreeGrafter"/>
</dbReference>
<evidence type="ECO:0000256" key="1">
    <source>
        <dbReference type="ARBA" id="ARBA00022450"/>
    </source>
</evidence>
<evidence type="ECO:0000313" key="5">
    <source>
        <dbReference type="EMBL" id="KAF4974670.1"/>
    </source>
</evidence>
<reference evidence="5" key="1">
    <citation type="journal article" date="2020" name="BMC Genomics">
        <title>Correction to: Identification and distribution of gene clusters required for synthesis of sphingolipid metabolism inhibitors in diverse species of the filamentous fungus Fusarium.</title>
        <authorList>
            <person name="Kim H.S."/>
            <person name="Lohmar J.M."/>
            <person name="Busman M."/>
            <person name="Brown D.W."/>
            <person name="Naumann T.A."/>
            <person name="Divon H.H."/>
            <person name="Lysoe E."/>
            <person name="Uhlig S."/>
            <person name="Proctor R.H."/>
        </authorList>
    </citation>
    <scope>NUCLEOTIDE SEQUENCE</scope>
    <source>
        <strain evidence="5">NRRL 22465</strain>
    </source>
</reference>
<sequence>MIDSNGGGSAISIGPSSILYFDHRPDSQKSEGDVKGPNEDDLGQLWGWNEGVPTLVERCVHAMIADVAYNQPEAIAIESWNSILTYKELDDSASQLARHLRFWGGEIETRICLCFEKPKWAVVALLGIMKAGAPFSLTDPSQPEARLRTIVEQTGAELAITSVAQSLLAPKIAGGAQVIAVSGDFFDEVPDLADEALHRAPASGGRVCVPSDEAKMNDLNKAMRPMNAFEVTLKNCAVLRTRIFQVSGRYLVQVAIKGKLEWYSGTDLKEYLVRDRDEAMDLGRPHFRYAAILDAEASTTSFVLSIHHALYDGWAMPLIVAHVHKAYIGVTLSRPAERKHFIKDL</sequence>
<dbReference type="SUPFAM" id="SSF52777">
    <property type="entry name" value="CoA-dependent acyltransferases"/>
    <property type="match status" value="1"/>
</dbReference>
<dbReference type="GO" id="GO:0016874">
    <property type="term" value="F:ligase activity"/>
    <property type="evidence" value="ECO:0007669"/>
    <property type="project" value="UniProtKB-KW"/>
</dbReference>
<organism evidence="5 6">
    <name type="scientific">Fusarium zealandicum</name>
    <dbReference type="NCBI Taxonomy" id="1053134"/>
    <lineage>
        <taxon>Eukaryota</taxon>
        <taxon>Fungi</taxon>
        <taxon>Dikarya</taxon>
        <taxon>Ascomycota</taxon>
        <taxon>Pezizomycotina</taxon>
        <taxon>Sordariomycetes</taxon>
        <taxon>Hypocreomycetidae</taxon>
        <taxon>Hypocreales</taxon>
        <taxon>Nectriaceae</taxon>
        <taxon>Fusarium</taxon>
        <taxon>Fusarium staphyleae species complex</taxon>
    </lineage>
</organism>
<dbReference type="GO" id="GO:0031177">
    <property type="term" value="F:phosphopantetheine binding"/>
    <property type="evidence" value="ECO:0007669"/>
    <property type="project" value="TreeGrafter"/>
</dbReference>
<dbReference type="PANTHER" id="PTHR45527:SF3">
    <property type="entry name" value="SIDEROPHORE SYNTHETASE (EUROFUNG)"/>
    <property type="match status" value="1"/>
</dbReference>
<dbReference type="PANTHER" id="PTHR45527">
    <property type="entry name" value="NONRIBOSOMAL PEPTIDE SYNTHETASE"/>
    <property type="match status" value="1"/>
</dbReference>
<proteinExistence type="predicted"/>
<reference evidence="5" key="2">
    <citation type="submission" date="2020-05" db="EMBL/GenBank/DDBJ databases">
        <authorList>
            <person name="Kim H.-S."/>
            <person name="Proctor R.H."/>
            <person name="Brown D.W."/>
        </authorList>
    </citation>
    <scope>NUCLEOTIDE SEQUENCE</scope>
    <source>
        <strain evidence="5">NRRL 22465</strain>
    </source>
</reference>